<accession>A0A414SKI9</accession>
<reference evidence="8 9" key="1">
    <citation type="submission" date="2018-08" db="EMBL/GenBank/DDBJ databases">
        <title>A genome reference for cultivated species of the human gut microbiota.</title>
        <authorList>
            <person name="Zou Y."/>
            <person name="Xue W."/>
            <person name="Luo G."/>
        </authorList>
    </citation>
    <scope>NUCLEOTIDE SEQUENCE [LARGE SCALE GENOMIC DNA]</scope>
    <source>
        <strain evidence="8 9">AM22-9LB</strain>
    </source>
</reference>
<dbReference type="InterPro" id="IPR029063">
    <property type="entry name" value="SAM-dependent_MTases_sf"/>
</dbReference>
<gene>
    <name evidence="8" type="primary">dcm</name>
    <name evidence="8" type="ORF">DW272_02565</name>
</gene>
<dbReference type="Gene3D" id="3.40.50.150">
    <property type="entry name" value="Vaccinia Virus protein VP39"/>
    <property type="match status" value="1"/>
</dbReference>
<comment type="caution">
    <text evidence="8">The sequence shown here is derived from an EMBL/GenBank/DDBJ whole genome shotgun (WGS) entry which is preliminary data.</text>
</comment>
<dbReference type="PRINTS" id="PR00105">
    <property type="entry name" value="C5METTRFRASE"/>
</dbReference>
<keyword evidence="3 6" id="KW-0808">Transferase</keyword>
<dbReference type="EMBL" id="QRHZ01000001">
    <property type="protein sequence ID" value="RHG20110.1"/>
    <property type="molecule type" value="Genomic_DNA"/>
</dbReference>
<dbReference type="PANTHER" id="PTHR46098">
    <property type="entry name" value="TRNA (CYTOSINE(38)-C(5))-METHYLTRANSFERASE"/>
    <property type="match status" value="1"/>
</dbReference>
<dbReference type="InterPro" id="IPR001525">
    <property type="entry name" value="C5_MeTfrase"/>
</dbReference>
<evidence type="ECO:0000313" key="9">
    <source>
        <dbReference type="Proteomes" id="UP000284220"/>
    </source>
</evidence>
<evidence type="ECO:0000256" key="3">
    <source>
        <dbReference type="ARBA" id="ARBA00022679"/>
    </source>
</evidence>
<keyword evidence="2 6" id="KW-0489">Methyltransferase</keyword>
<dbReference type="PANTHER" id="PTHR46098:SF1">
    <property type="entry name" value="TRNA (CYTOSINE(38)-C(5))-METHYLTRANSFERASE"/>
    <property type="match status" value="1"/>
</dbReference>
<feature type="active site" evidence="6">
    <location>
        <position position="124"/>
    </location>
</feature>
<organism evidence="8 9">
    <name type="scientific">Blautia obeum</name>
    <dbReference type="NCBI Taxonomy" id="40520"/>
    <lineage>
        <taxon>Bacteria</taxon>
        <taxon>Bacillati</taxon>
        <taxon>Bacillota</taxon>
        <taxon>Clostridia</taxon>
        <taxon>Lachnospirales</taxon>
        <taxon>Lachnospiraceae</taxon>
        <taxon>Blautia</taxon>
    </lineage>
</organism>
<dbReference type="AlphaFoldDB" id="A0A414SKI9"/>
<name>A0A414SKI9_9FIRM</name>
<dbReference type="Gene3D" id="3.90.120.10">
    <property type="entry name" value="DNA Methylase, subunit A, domain 2"/>
    <property type="match status" value="1"/>
</dbReference>
<dbReference type="InterPro" id="IPR050750">
    <property type="entry name" value="C5-MTase"/>
</dbReference>
<evidence type="ECO:0000256" key="6">
    <source>
        <dbReference type="PROSITE-ProRule" id="PRU01016"/>
    </source>
</evidence>
<protein>
    <recommendedName>
        <fullName evidence="1">DNA (cytosine-5-)-methyltransferase</fullName>
        <ecNumber evidence="1">2.1.1.37</ecNumber>
    </recommendedName>
</protein>
<dbReference type="SUPFAM" id="SSF53335">
    <property type="entry name" value="S-adenosyl-L-methionine-dependent methyltransferases"/>
    <property type="match status" value="1"/>
</dbReference>
<dbReference type="RefSeq" id="WP_118197432.1">
    <property type="nucleotide sequence ID" value="NZ_QRHZ01000001.1"/>
</dbReference>
<evidence type="ECO:0000313" key="8">
    <source>
        <dbReference type="EMBL" id="RHG20110.1"/>
    </source>
</evidence>
<evidence type="ECO:0000256" key="2">
    <source>
        <dbReference type="ARBA" id="ARBA00022603"/>
    </source>
</evidence>
<evidence type="ECO:0000256" key="1">
    <source>
        <dbReference type="ARBA" id="ARBA00011975"/>
    </source>
</evidence>
<keyword evidence="4 6" id="KW-0949">S-adenosyl-L-methionine</keyword>
<dbReference type="EC" id="2.1.1.37" evidence="1"/>
<dbReference type="GO" id="GO:0003886">
    <property type="term" value="F:DNA (cytosine-5-)-methyltransferase activity"/>
    <property type="evidence" value="ECO:0007669"/>
    <property type="project" value="UniProtKB-EC"/>
</dbReference>
<dbReference type="GO" id="GO:0032259">
    <property type="term" value="P:methylation"/>
    <property type="evidence" value="ECO:0007669"/>
    <property type="project" value="UniProtKB-KW"/>
</dbReference>
<evidence type="ECO:0000256" key="5">
    <source>
        <dbReference type="ARBA" id="ARBA00022747"/>
    </source>
</evidence>
<dbReference type="Proteomes" id="UP000284220">
    <property type="component" value="Unassembled WGS sequence"/>
</dbReference>
<keyword evidence="5" id="KW-0680">Restriction system</keyword>
<proteinExistence type="inferred from homology"/>
<dbReference type="Pfam" id="PF00145">
    <property type="entry name" value="DNA_methylase"/>
    <property type="match status" value="1"/>
</dbReference>
<dbReference type="NCBIfam" id="TIGR00675">
    <property type="entry name" value="dcm"/>
    <property type="match status" value="1"/>
</dbReference>
<evidence type="ECO:0000256" key="4">
    <source>
        <dbReference type="ARBA" id="ARBA00022691"/>
    </source>
</evidence>
<evidence type="ECO:0000256" key="7">
    <source>
        <dbReference type="RuleBase" id="RU000416"/>
    </source>
</evidence>
<comment type="similarity">
    <text evidence="6 7">Belongs to the class I-like SAM-binding methyltransferase superfamily. C5-methyltransferase family.</text>
</comment>
<dbReference type="PROSITE" id="PS51679">
    <property type="entry name" value="SAM_MT_C5"/>
    <property type="match status" value="1"/>
</dbReference>
<dbReference type="GO" id="GO:0009307">
    <property type="term" value="P:DNA restriction-modification system"/>
    <property type="evidence" value="ECO:0007669"/>
    <property type="project" value="UniProtKB-KW"/>
</dbReference>
<sequence length="393" mass="45374">MLNVFEGFSGIGVFTIALEEMGIEYNLIGTSEVDKYAILSYDAIHNKSIKLSNDNLSDNQMISYLKKINVGYNFSTGKSEIPKQHDEILRLYSSCKNIRNYGDIRKINTNNLPDIDLFTYSFPCKNITNEGQQLGFEKDSGTQSSLVWNCEPIIKYKRPKFLIMENVKNIISKTHISIFNEWCTTLSAYGYKNYWKLFNAKKYGIPQNRERVLMISILNDSIDFKIPNEIPLQLSLIDVLEKNKVDSKYYIDINEAFNGLISNLRFNNGYPVVDVREATKKGYTEATIGDTINVAHYNSKTRRGRVGHSVAQTLTTTCYQHVLELDGSVRRLTPKECWRLQLLDDKYFDLVNEIAKIPETKLYERAGRTIPITIVKEIYKNLFRSILDEKNHR</sequence>